<evidence type="ECO:0000313" key="2">
    <source>
        <dbReference type="Proteomes" id="UP001281761"/>
    </source>
</evidence>
<dbReference type="EMBL" id="JARBJD010000052">
    <property type="protein sequence ID" value="KAK2956831.1"/>
    <property type="molecule type" value="Genomic_DNA"/>
</dbReference>
<keyword evidence="2" id="KW-1185">Reference proteome</keyword>
<protein>
    <submittedName>
        <fullName evidence="1">Uncharacterized protein</fullName>
    </submittedName>
</protein>
<reference evidence="1 2" key="1">
    <citation type="journal article" date="2022" name="bioRxiv">
        <title>Genomics of Preaxostyla Flagellates Illuminates Evolutionary Transitions and the Path Towards Mitochondrial Loss.</title>
        <authorList>
            <person name="Novak L.V.F."/>
            <person name="Treitli S.C."/>
            <person name="Pyrih J."/>
            <person name="Halakuc P."/>
            <person name="Pipaliya S.V."/>
            <person name="Vacek V."/>
            <person name="Brzon O."/>
            <person name="Soukal P."/>
            <person name="Eme L."/>
            <person name="Dacks J.B."/>
            <person name="Karnkowska A."/>
            <person name="Elias M."/>
            <person name="Hampl V."/>
        </authorList>
    </citation>
    <scope>NUCLEOTIDE SEQUENCE [LARGE SCALE GENOMIC DNA]</scope>
    <source>
        <strain evidence="1">NAU3</strain>
        <tissue evidence="1">Gut</tissue>
    </source>
</reference>
<accession>A0ABQ9XZC8</accession>
<evidence type="ECO:0000313" key="1">
    <source>
        <dbReference type="EMBL" id="KAK2956831.1"/>
    </source>
</evidence>
<dbReference type="InterPro" id="IPR011050">
    <property type="entry name" value="Pectin_lyase_fold/virulence"/>
</dbReference>
<dbReference type="SUPFAM" id="SSF51126">
    <property type="entry name" value="Pectin lyase-like"/>
    <property type="match status" value="2"/>
</dbReference>
<sequence length="1216" mass="131984">MNTDLVLRGDVSTTITISNDSTKSNSQNSKPQYNPLGIDSYQSCFICTNTSLILHTINFALAEKSEREEHKTSHCSLIHSSHITATNCNFIISVGASPFIVFETSATLDDKSSSLTLVSSSISNAEGIIGSFSDFASSTFEGTHFTQVISSSDFRSSSLLHGDGIAIRQPHLTFPSSSLFISSTISSTSFRNMSSPATQNRRPNFHFSQNAIGCDLHSTANHLYGCPFRGLDKGGSFSCRNTTFTALMEPPPTPDTNAPYEQVGETFTATSGNRSPVHIDTNASIAPRALAIVIQKYDNSVIIYNCYFTNLTSSTDGSTRSVSGAVLIEPALEEYATNFEVQIKSCYFENCFCIGGPGAICGGAVEIDMKGSLNLISTSISGSVRKLVSQEGKGSALQITKCDYLLVRDCLFDSNRQSFDSSVYVENVTQARFSSCIFSNNEGDMDYAYMSLSCGAFMAIAAIRLELTGCSFLDNKGHRSAAMFLGRYVESVVMDDTLFYANYAYDAAQRFFCEELLVIEQYVSEGSITTTGCTKGSPCSQLTDALACQNDQKTKITISGAFDSGTVITLEGSIELAGIGTENPLCVTSFKEQPFKLAESSSAKICALKVSITTAPFVTQDTPSDLLLSEILVSQATNEETMNSLLLQSAGTSLITLSSFKGRTSPSLIRISGNAKATISDVLFTEITTDFQVPADFDVKGLCVLSETSGDVSILRCGFESTQVQAHNDPVYLDGTSGGTAEVQWCRFADTIELNYQPSFDLVAVGFGDGKLNIDYSTIEMLRKDVHFKVDGVMMRVLPPPFLIYESDPEDLSSLNWRDRKPQKADTLHDTGLQTLLHSLNHNIHTKVIVECGISAEVDGHLLKNCSIQVIFRQEPNLGSTITCNYDVTFFTLDESSFDLRQVEVQVNFNGPPLSPLFSLDSVSSLRLDTVQFEHLQLYHLPSIVKSTGGSATLHKIGLVSAKDFSNPLADMVGGVLSVSETLLEDVTITSGALFQTTGTSVNIMDSSFVDVISDSAQANVVCAELSGDQTIRVYGFHQNESEQVTFRNPRSSKSNLMIYVNGSTTIADPIYFSTPLPSYYSPRPARFSGGDQSSFVILEANTDLQFEGLTFCVLSQIDSYFKIDATSKMVVSNCLFDISFGISGPLFLCEGGILTLSDTEFKTNSANIITMREEGTIQLSAVRVEDLSSVKASLFVVSAGNSHCSTFCGERYHWM</sequence>
<dbReference type="Proteomes" id="UP001281761">
    <property type="component" value="Unassembled WGS sequence"/>
</dbReference>
<comment type="caution">
    <text evidence="1">The sequence shown here is derived from an EMBL/GenBank/DDBJ whole genome shotgun (WGS) entry which is preliminary data.</text>
</comment>
<proteinExistence type="predicted"/>
<name>A0ABQ9XZC8_9EUKA</name>
<gene>
    <name evidence="1" type="ORF">BLNAU_8285</name>
</gene>
<organism evidence="1 2">
    <name type="scientific">Blattamonas nauphoetae</name>
    <dbReference type="NCBI Taxonomy" id="2049346"/>
    <lineage>
        <taxon>Eukaryota</taxon>
        <taxon>Metamonada</taxon>
        <taxon>Preaxostyla</taxon>
        <taxon>Oxymonadida</taxon>
        <taxon>Blattamonas</taxon>
    </lineage>
</organism>